<evidence type="ECO:0000313" key="2">
    <source>
        <dbReference type="Proteomes" id="UP000054928"/>
    </source>
</evidence>
<accession>A0A0P1ATA3</accession>
<name>A0A0P1ATA3_PLAHL</name>
<dbReference type="Proteomes" id="UP000054928">
    <property type="component" value="Unassembled WGS sequence"/>
</dbReference>
<protein>
    <submittedName>
        <fullName evidence="1">Uncharacterized protein</fullName>
    </submittedName>
</protein>
<proteinExistence type="predicted"/>
<organism evidence="1 2">
    <name type="scientific">Plasmopara halstedii</name>
    <name type="common">Downy mildew of sunflower</name>
    <dbReference type="NCBI Taxonomy" id="4781"/>
    <lineage>
        <taxon>Eukaryota</taxon>
        <taxon>Sar</taxon>
        <taxon>Stramenopiles</taxon>
        <taxon>Oomycota</taxon>
        <taxon>Peronosporomycetes</taxon>
        <taxon>Peronosporales</taxon>
        <taxon>Peronosporaceae</taxon>
        <taxon>Plasmopara</taxon>
    </lineage>
</organism>
<sequence>MLFPANAQKKKSIMKGETRWRVGAIVTSHLITDTKAIGAFAEGEVSNYCERYDATVRKLKYITTTQDLEILFSEREWKVF</sequence>
<reference evidence="2" key="1">
    <citation type="submission" date="2014-09" db="EMBL/GenBank/DDBJ databases">
        <authorList>
            <person name="Sharma Rahul"/>
            <person name="Thines Marco"/>
        </authorList>
    </citation>
    <scope>NUCLEOTIDE SEQUENCE [LARGE SCALE GENOMIC DNA]</scope>
</reference>
<dbReference type="EMBL" id="CCYD01001204">
    <property type="protein sequence ID" value="CEG44485.1"/>
    <property type="molecule type" value="Genomic_DNA"/>
</dbReference>
<dbReference type="RefSeq" id="XP_036263293.1">
    <property type="nucleotide sequence ID" value="XM_036407605.1"/>
</dbReference>
<keyword evidence="2" id="KW-1185">Reference proteome</keyword>
<dbReference type="GeneID" id="59052992"/>
<evidence type="ECO:0000313" key="1">
    <source>
        <dbReference type="EMBL" id="CEG44485.1"/>
    </source>
</evidence>
<dbReference type="AlphaFoldDB" id="A0A0P1ATA3"/>